<dbReference type="Pfam" id="PF08279">
    <property type="entry name" value="HTH_11"/>
    <property type="match status" value="1"/>
</dbReference>
<accession>A0A4Q5LTC2</accession>
<feature type="domain" description="WYL" evidence="2">
    <location>
        <begin position="135"/>
        <end position="200"/>
    </location>
</feature>
<protein>
    <submittedName>
        <fullName evidence="3">WYL domain-containing transcriptional regulator</fullName>
    </submittedName>
</protein>
<proteinExistence type="predicted"/>
<sequence>MNVFHDNSPKNRLLSVLRNLLEQPYHYTLKELAAKYGVSSDSIKNDIKELRNADFTVKSDTNTHRYYIASNKSMEYLEEVLFFTESEKEFLFEALTKANATDKRLEKIRAKLETIYDVSKLGSSLFSKTFLTKANLLEQAKKQKRVVQLVNYRSTMSSKVSDRLVEPFNVSTKDDILHAFDLDKQVIRHFRISRIEKIKVLDVYWKYETKHYSAATDPFRIVSDQQVFVHLKLKTGALNELIERFPLAQAYIQPCAEQEDLYDFACKVNDEFLGITNFIMGYYAHIEAIVEPESLIEHIRKKSGEIKF</sequence>
<dbReference type="InterPro" id="IPR013196">
    <property type="entry name" value="HTH_11"/>
</dbReference>
<dbReference type="InterPro" id="IPR026881">
    <property type="entry name" value="WYL_dom"/>
</dbReference>
<dbReference type="RefSeq" id="WP_130023970.1">
    <property type="nucleotide sequence ID" value="NZ_SEWF01000068.1"/>
</dbReference>
<dbReference type="InterPro" id="IPR036390">
    <property type="entry name" value="WH_DNA-bd_sf"/>
</dbReference>
<evidence type="ECO:0000313" key="3">
    <source>
        <dbReference type="EMBL" id="RYU92861.1"/>
    </source>
</evidence>
<name>A0A4Q5LTC2_9BACT</name>
<dbReference type="OrthoDB" id="1315521at2"/>
<evidence type="ECO:0000259" key="2">
    <source>
        <dbReference type="Pfam" id="PF13280"/>
    </source>
</evidence>
<dbReference type="EMBL" id="SEWF01000068">
    <property type="protein sequence ID" value="RYU92861.1"/>
    <property type="molecule type" value="Genomic_DNA"/>
</dbReference>
<comment type="caution">
    <text evidence="3">The sequence shown here is derived from an EMBL/GenBank/DDBJ whole genome shotgun (WGS) entry which is preliminary data.</text>
</comment>
<dbReference type="Pfam" id="PF13280">
    <property type="entry name" value="WYL"/>
    <property type="match status" value="1"/>
</dbReference>
<dbReference type="SUPFAM" id="SSF46785">
    <property type="entry name" value="Winged helix' DNA-binding domain"/>
    <property type="match status" value="1"/>
</dbReference>
<dbReference type="PANTHER" id="PTHR34580:SF1">
    <property type="entry name" value="PROTEIN PAFC"/>
    <property type="match status" value="1"/>
</dbReference>
<dbReference type="InterPro" id="IPR036388">
    <property type="entry name" value="WH-like_DNA-bd_sf"/>
</dbReference>
<dbReference type="InterPro" id="IPR028349">
    <property type="entry name" value="PafC-like"/>
</dbReference>
<dbReference type="InterPro" id="IPR051534">
    <property type="entry name" value="CBASS_pafABC_assoc_protein"/>
</dbReference>
<dbReference type="AlphaFoldDB" id="A0A4Q5LTC2"/>
<dbReference type="PROSITE" id="PS52050">
    <property type="entry name" value="WYL"/>
    <property type="match status" value="1"/>
</dbReference>
<keyword evidence="4" id="KW-1185">Reference proteome</keyword>
<evidence type="ECO:0000259" key="1">
    <source>
        <dbReference type="Pfam" id="PF08279"/>
    </source>
</evidence>
<dbReference type="Proteomes" id="UP000293162">
    <property type="component" value="Unassembled WGS sequence"/>
</dbReference>
<feature type="domain" description="Helix-turn-helix type 11" evidence="1">
    <location>
        <begin position="12"/>
        <end position="62"/>
    </location>
</feature>
<organism evidence="3 4">
    <name type="scientific">Emticicia agri</name>
    <dbReference type="NCBI Taxonomy" id="2492393"/>
    <lineage>
        <taxon>Bacteria</taxon>
        <taxon>Pseudomonadati</taxon>
        <taxon>Bacteroidota</taxon>
        <taxon>Cytophagia</taxon>
        <taxon>Cytophagales</taxon>
        <taxon>Leadbetterellaceae</taxon>
        <taxon>Emticicia</taxon>
    </lineage>
</organism>
<dbReference type="PIRSF" id="PIRSF016838">
    <property type="entry name" value="PafC"/>
    <property type="match status" value="1"/>
</dbReference>
<reference evidence="3 4" key="1">
    <citation type="submission" date="2019-02" db="EMBL/GenBank/DDBJ databases">
        <title>Bacterial novel species Emticicia sp. 17J42-9 isolated from soil.</title>
        <authorList>
            <person name="Jung H.-Y."/>
        </authorList>
    </citation>
    <scope>NUCLEOTIDE SEQUENCE [LARGE SCALE GENOMIC DNA]</scope>
    <source>
        <strain evidence="3 4">17J42-9</strain>
    </source>
</reference>
<evidence type="ECO:0000313" key="4">
    <source>
        <dbReference type="Proteomes" id="UP000293162"/>
    </source>
</evidence>
<dbReference type="PANTHER" id="PTHR34580">
    <property type="match status" value="1"/>
</dbReference>
<gene>
    <name evidence="3" type="ORF">EWM59_24995</name>
</gene>
<dbReference type="Gene3D" id="1.10.10.10">
    <property type="entry name" value="Winged helix-like DNA-binding domain superfamily/Winged helix DNA-binding domain"/>
    <property type="match status" value="1"/>
</dbReference>